<accession>A0ABR6Y255</accession>
<dbReference type="EMBL" id="JACOME010000002">
    <property type="protein sequence ID" value="MBC3846818.1"/>
    <property type="molecule type" value="Genomic_DNA"/>
</dbReference>
<feature type="transmembrane region" description="Helical" evidence="1">
    <location>
        <begin position="12"/>
        <end position="28"/>
    </location>
</feature>
<dbReference type="Proteomes" id="UP000607435">
    <property type="component" value="Unassembled WGS sequence"/>
</dbReference>
<feature type="transmembrane region" description="Helical" evidence="1">
    <location>
        <begin position="48"/>
        <end position="68"/>
    </location>
</feature>
<dbReference type="Gene3D" id="3.30.565.10">
    <property type="entry name" value="Histidine kinase-like ATPase, C-terminal domain"/>
    <property type="match status" value="1"/>
</dbReference>
<gene>
    <name evidence="3" type="ORF">H6H04_10545</name>
</gene>
<dbReference type="GO" id="GO:0016301">
    <property type="term" value="F:kinase activity"/>
    <property type="evidence" value="ECO:0007669"/>
    <property type="project" value="UniProtKB-KW"/>
</dbReference>
<reference evidence="3 4" key="1">
    <citation type="submission" date="2020-08" db="EMBL/GenBank/DDBJ databases">
        <title>Winogradskyella ouciana sp. nov., isolated from the hadal seawater of the Mariana Trench.</title>
        <authorList>
            <person name="He X."/>
        </authorList>
    </citation>
    <scope>NUCLEOTIDE SEQUENCE [LARGE SCALE GENOMIC DNA]</scope>
    <source>
        <strain evidence="3 4">KCTC 22026</strain>
    </source>
</reference>
<keyword evidence="4" id="KW-1185">Reference proteome</keyword>
<dbReference type="Pfam" id="PF06580">
    <property type="entry name" value="His_kinase"/>
    <property type="match status" value="1"/>
</dbReference>
<evidence type="ECO:0000313" key="3">
    <source>
        <dbReference type="EMBL" id="MBC3846818.1"/>
    </source>
</evidence>
<keyword evidence="1" id="KW-1133">Transmembrane helix</keyword>
<dbReference type="InterPro" id="IPR036890">
    <property type="entry name" value="HATPase_C_sf"/>
</dbReference>
<keyword evidence="3" id="KW-0418">Kinase</keyword>
<dbReference type="InterPro" id="IPR010559">
    <property type="entry name" value="Sig_transdc_His_kin_internal"/>
</dbReference>
<keyword evidence="3" id="KW-0808">Transferase</keyword>
<protein>
    <submittedName>
        <fullName evidence="3">Histidine kinase</fullName>
    </submittedName>
</protein>
<dbReference type="InterPro" id="IPR050640">
    <property type="entry name" value="Bact_2-comp_sensor_kinase"/>
</dbReference>
<feature type="domain" description="Signal transduction histidine kinase internal region" evidence="2">
    <location>
        <begin position="85"/>
        <end position="162"/>
    </location>
</feature>
<evidence type="ECO:0000256" key="1">
    <source>
        <dbReference type="SAM" id="Phobius"/>
    </source>
</evidence>
<evidence type="ECO:0000313" key="4">
    <source>
        <dbReference type="Proteomes" id="UP000607435"/>
    </source>
</evidence>
<dbReference type="PANTHER" id="PTHR34220:SF7">
    <property type="entry name" value="SENSOR HISTIDINE KINASE YPDA"/>
    <property type="match status" value="1"/>
</dbReference>
<organism evidence="3 4">
    <name type="scientific">Winogradskyella echinorum</name>
    <dbReference type="NCBI Taxonomy" id="538189"/>
    <lineage>
        <taxon>Bacteria</taxon>
        <taxon>Pseudomonadati</taxon>
        <taxon>Bacteroidota</taxon>
        <taxon>Flavobacteriia</taxon>
        <taxon>Flavobacteriales</taxon>
        <taxon>Flavobacteriaceae</taxon>
        <taxon>Winogradskyella</taxon>
    </lineage>
</organism>
<sequence length="269" mass="31520">MKFINYNKKWIIIFLLILAIIPILLTIYEVIFTDNKSVMFLGNYNPKIVIIVISYYILLLGLGVYWFIRQLIFIAKLKNEKSKVELMLLKSQVSPHFFFNMLNNLYGLVNKDAGKAQELILKLSDLMRYSIYESENETVTLKEEVDYLKNYIELHKMRYHKNIVVNFNCDIDENKRVAPLLFIILLENAFKHGVENLRENANVTINFTSSETNITFMIENNFDSSENLNNKPGIGLKNLKRRLELTYPNKHNLLFSSTENAYSVKLILN</sequence>
<dbReference type="SUPFAM" id="SSF55874">
    <property type="entry name" value="ATPase domain of HSP90 chaperone/DNA topoisomerase II/histidine kinase"/>
    <property type="match status" value="1"/>
</dbReference>
<keyword evidence="1" id="KW-0472">Membrane</keyword>
<evidence type="ECO:0000259" key="2">
    <source>
        <dbReference type="Pfam" id="PF06580"/>
    </source>
</evidence>
<keyword evidence="1" id="KW-0812">Transmembrane</keyword>
<proteinExistence type="predicted"/>
<comment type="caution">
    <text evidence="3">The sequence shown here is derived from an EMBL/GenBank/DDBJ whole genome shotgun (WGS) entry which is preliminary data.</text>
</comment>
<dbReference type="PANTHER" id="PTHR34220">
    <property type="entry name" value="SENSOR HISTIDINE KINASE YPDA"/>
    <property type="match status" value="1"/>
</dbReference>
<name>A0ABR6Y255_9FLAO</name>